<feature type="domain" description="HTH tetR-type" evidence="5">
    <location>
        <begin position="22"/>
        <end position="82"/>
    </location>
</feature>
<feature type="DNA-binding region" description="H-T-H motif" evidence="4">
    <location>
        <begin position="45"/>
        <end position="64"/>
    </location>
</feature>
<dbReference type="PANTHER" id="PTHR30055:SF234">
    <property type="entry name" value="HTH-TYPE TRANSCRIPTIONAL REGULATOR BETI"/>
    <property type="match status" value="1"/>
</dbReference>
<dbReference type="SUPFAM" id="SSF46689">
    <property type="entry name" value="Homeodomain-like"/>
    <property type="match status" value="1"/>
</dbReference>
<evidence type="ECO:0000256" key="1">
    <source>
        <dbReference type="ARBA" id="ARBA00023015"/>
    </source>
</evidence>
<keyword evidence="7" id="KW-1185">Reference proteome</keyword>
<evidence type="ECO:0000256" key="4">
    <source>
        <dbReference type="PROSITE-ProRule" id="PRU00335"/>
    </source>
</evidence>
<protein>
    <submittedName>
        <fullName evidence="6">TetR family transcriptional regulator</fullName>
    </submittedName>
</protein>
<dbReference type="Pfam" id="PF00440">
    <property type="entry name" value="TetR_N"/>
    <property type="match status" value="1"/>
</dbReference>
<proteinExistence type="predicted"/>
<evidence type="ECO:0000259" key="5">
    <source>
        <dbReference type="PROSITE" id="PS50977"/>
    </source>
</evidence>
<dbReference type="Proteomes" id="UP000242427">
    <property type="component" value="Unassembled WGS sequence"/>
</dbReference>
<dbReference type="Gene3D" id="1.10.357.10">
    <property type="entry name" value="Tetracycline Repressor, domain 2"/>
    <property type="match status" value="1"/>
</dbReference>
<dbReference type="EMBL" id="PXWG01000187">
    <property type="protein sequence ID" value="PSJ24480.1"/>
    <property type="molecule type" value="Genomic_DNA"/>
</dbReference>
<dbReference type="PRINTS" id="PR00455">
    <property type="entry name" value="HTHTETR"/>
</dbReference>
<dbReference type="GO" id="GO:0003700">
    <property type="term" value="F:DNA-binding transcription factor activity"/>
    <property type="evidence" value="ECO:0007669"/>
    <property type="project" value="TreeGrafter"/>
</dbReference>
<sequence length="220" mass="24587">MDDTPATTDYAAPLGRRERNKLKVRSRLYDSALKLFTEKGYEQTSVDEIAEAADVARGTFFNHFQRKEDLISAWGEQRRARLRDGLSASGIEQQDSLRAALERCMRILAAINEEERDVTRSMLMAWVKAGRPMQEAPYAGEIFAEVVDAALERGELPADINAYRVGCLLRDIYLGTLYRWSQAEERDAHLELSTELHAACGIILDGILPAGRAEPAAVPC</sequence>
<evidence type="ECO:0000256" key="2">
    <source>
        <dbReference type="ARBA" id="ARBA00023125"/>
    </source>
</evidence>
<reference evidence="6 7" key="1">
    <citation type="submission" date="2018-03" db="EMBL/GenBank/DDBJ databases">
        <title>Chitinolytic properties of Streptosporangium nondiastaticum TBG75A20.</title>
        <authorList>
            <person name="Gayathri V."/>
            <person name="Shiburaj S."/>
        </authorList>
    </citation>
    <scope>NUCLEOTIDE SEQUENCE [LARGE SCALE GENOMIC DNA]</scope>
    <source>
        <strain evidence="6 7">TBG75A20</strain>
    </source>
</reference>
<keyword evidence="1" id="KW-0805">Transcription regulation</keyword>
<dbReference type="SUPFAM" id="SSF48498">
    <property type="entry name" value="Tetracyclin repressor-like, C-terminal domain"/>
    <property type="match status" value="1"/>
</dbReference>
<dbReference type="InterPro" id="IPR036271">
    <property type="entry name" value="Tet_transcr_reg_TetR-rel_C_sf"/>
</dbReference>
<dbReference type="InterPro" id="IPR001647">
    <property type="entry name" value="HTH_TetR"/>
</dbReference>
<name>A0A9X7JIV2_9ACTN</name>
<evidence type="ECO:0000313" key="6">
    <source>
        <dbReference type="EMBL" id="PSJ24480.1"/>
    </source>
</evidence>
<evidence type="ECO:0000313" key="7">
    <source>
        <dbReference type="Proteomes" id="UP000242427"/>
    </source>
</evidence>
<gene>
    <name evidence="6" type="ORF">B7P34_33190</name>
</gene>
<comment type="caution">
    <text evidence="6">The sequence shown here is derived from an EMBL/GenBank/DDBJ whole genome shotgun (WGS) entry which is preliminary data.</text>
</comment>
<dbReference type="RefSeq" id="WP_106681882.1">
    <property type="nucleotide sequence ID" value="NZ_PXWG01000187.1"/>
</dbReference>
<evidence type="ECO:0000256" key="3">
    <source>
        <dbReference type="ARBA" id="ARBA00023163"/>
    </source>
</evidence>
<dbReference type="PANTHER" id="PTHR30055">
    <property type="entry name" value="HTH-TYPE TRANSCRIPTIONAL REGULATOR RUTR"/>
    <property type="match status" value="1"/>
</dbReference>
<dbReference type="PROSITE" id="PS50977">
    <property type="entry name" value="HTH_TETR_2"/>
    <property type="match status" value="1"/>
</dbReference>
<dbReference type="InterPro" id="IPR050109">
    <property type="entry name" value="HTH-type_TetR-like_transc_reg"/>
</dbReference>
<dbReference type="AlphaFoldDB" id="A0A9X7JIV2"/>
<keyword evidence="2 4" id="KW-0238">DNA-binding</keyword>
<dbReference type="InterPro" id="IPR009057">
    <property type="entry name" value="Homeodomain-like_sf"/>
</dbReference>
<dbReference type="OrthoDB" id="268339at2"/>
<dbReference type="GO" id="GO:0000976">
    <property type="term" value="F:transcription cis-regulatory region binding"/>
    <property type="evidence" value="ECO:0007669"/>
    <property type="project" value="TreeGrafter"/>
</dbReference>
<accession>A0A9X7JIV2</accession>
<organism evidence="6 7">
    <name type="scientific">Streptosporangium nondiastaticum</name>
    <dbReference type="NCBI Taxonomy" id="35764"/>
    <lineage>
        <taxon>Bacteria</taxon>
        <taxon>Bacillati</taxon>
        <taxon>Actinomycetota</taxon>
        <taxon>Actinomycetes</taxon>
        <taxon>Streptosporangiales</taxon>
        <taxon>Streptosporangiaceae</taxon>
        <taxon>Streptosporangium</taxon>
    </lineage>
</organism>
<keyword evidence="3" id="KW-0804">Transcription</keyword>